<evidence type="ECO:0000256" key="3">
    <source>
        <dbReference type="PIRSR" id="PIRSR603782-1"/>
    </source>
</evidence>
<evidence type="ECO:0000256" key="1">
    <source>
        <dbReference type="ARBA" id="ARBA00010996"/>
    </source>
</evidence>
<organism evidence="7 8">
    <name type="scientific">Neisseria shayeganii</name>
    <dbReference type="NCBI Taxonomy" id="607712"/>
    <lineage>
        <taxon>Bacteria</taxon>
        <taxon>Pseudomonadati</taxon>
        <taxon>Pseudomonadota</taxon>
        <taxon>Betaproteobacteria</taxon>
        <taxon>Neisseriales</taxon>
        <taxon>Neisseriaceae</taxon>
        <taxon>Neisseria</taxon>
    </lineage>
</organism>
<keyword evidence="3" id="KW-0479">Metal-binding</keyword>
<dbReference type="PROSITE" id="PS51352">
    <property type="entry name" value="THIOREDOXIN_2"/>
    <property type="match status" value="1"/>
</dbReference>
<dbReference type="InterPro" id="IPR003782">
    <property type="entry name" value="SCO1/SenC"/>
</dbReference>
<sequence length="217" mass="23665">MGRTMKFRAWALTASLFLLAACSDGPADAVSEASAPVVRFEGSDVRGENLGGDFLLTAHNGRTIRLSDYRGKVLVLVFGFTHCPDVCPTHLLTYAQAMAKLAPEEAQQIQLFFVSVDPARDRPELLAQYVPAFHPDFIGLTTADGSEEAAFAVMKQFRVSAAKQAPRENGFYLVDHSTGTFLLDRQGRVAVLEPWGKTVDQLAHDLKLLLAEGTTQP</sequence>
<dbReference type="SUPFAM" id="SSF52833">
    <property type="entry name" value="Thioredoxin-like"/>
    <property type="match status" value="1"/>
</dbReference>
<dbReference type="KEGG" id="nsg:H3L94_08030"/>
<feature type="domain" description="Thioredoxin" evidence="6">
    <location>
        <begin position="31"/>
        <end position="211"/>
    </location>
</feature>
<dbReference type="InterPro" id="IPR036249">
    <property type="entry name" value="Thioredoxin-like_sf"/>
</dbReference>
<dbReference type="FunFam" id="3.40.30.10:FF:000013">
    <property type="entry name" value="Blast:Protein SCO1 homolog, mitochondrial"/>
    <property type="match status" value="1"/>
</dbReference>
<dbReference type="PROSITE" id="PS51257">
    <property type="entry name" value="PROKAR_LIPOPROTEIN"/>
    <property type="match status" value="1"/>
</dbReference>
<dbReference type="AlphaFoldDB" id="A0A7D7NAT2"/>
<name>A0A7D7NAT2_9NEIS</name>
<keyword evidence="2 3" id="KW-0186">Copper</keyword>
<evidence type="ECO:0000259" key="6">
    <source>
        <dbReference type="PROSITE" id="PS51352"/>
    </source>
</evidence>
<evidence type="ECO:0000256" key="4">
    <source>
        <dbReference type="PIRSR" id="PIRSR603782-2"/>
    </source>
</evidence>
<evidence type="ECO:0000313" key="7">
    <source>
        <dbReference type="EMBL" id="QMT39816.1"/>
    </source>
</evidence>
<protein>
    <submittedName>
        <fullName evidence="7">SCO family protein</fullName>
    </submittedName>
</protein>
<comment type="similarity">
    <text evidence="1">Belongs to the SCO1/2 family.</text>
</comment>
<dbReference type="PANTHER" id="PTHR12151">
    <property type="entry name" value="ELECTRON TRANSPORT PROTIN SCO1/SENC FAMILY MEMBER"/>
    <property type="match status" value="1"/>
</dbReference>
<dbReference type="Gene3D" id="3.40.30.10">
    <property type="entry name" value="Glutaredoxin"/>
    <property type="match status" value="1"/>
</dbReference>
<evidence type="ECO:0000313" key="8">
    <source>
        <dbReference type="Proteomes" id="UP000514752"/>
    </source>
</evidence>
<accession>A0A7D7NAT2</accession>
<feature type="chain" id="PRO_5028438453" evidence="5">
    <location>
        <begin position="30"/>
        <end position="217"/>
    </location>
</feature>
<feature type="signal peptide" evidence="5">
    <location>
        <begin position="1"/>
        <end position="29"/>
    </location>
</feature>
<evidence type="ECO:0000256" key="2">
    <source>
        <dbReference type="ARBA" id="ARBA00023008"/>
    </source>
</evidence>
<feature type="binding site" evidence="3">
    <location>
        <position position="83"/>
    </location>
    <ligand>
        <name>Cu cation</name>
        <dbReference type="ChEBI" id="CHEBI:23378"/>
    </ligand>
</feature>
<feature type="binding site" evidence="3">
    <location>
        <position position="87"/>
    </location>
    <ligand>
        <name>Cu cation</name>
        <dbReference type="ChEBI" id="CHEBI:23378"/>
    </ligand>
</feature>
<keyword evidence="4" id="KW-1015">Disulfide bond</keyword>
<dbReference type="CDD" id="cd02968">
    <property type="entry name" value="SCO"/>
    <property type="match status" value="1"/>
</dbReference>
<proteinExistence type="inferred from homology"/>
<dbReference type="InterPro" id="IPR013766">
    <property type="entry name" value="Thioredoxin_domain"/>
</dbReference>
<dbReference type="Pfam" id="PF02630">
    <property type="entry name" value="SCO1-SenC"/>
    <property type="match status" value="1"/>
</dbReference>
<feature type="disulfide bond" description="Redox-active" evidence="4">
    <location>
        <begin position="83"/>
        <end position="87"/>
    </location>
</feature>
<dbReference type="PANTHER" id="PTHR12151:SF25">
    <property type="entry name" value="LINALOOL DEHYDRATASE_ISOMERASE DOMAIN-CONTAINING PROTEIN"/>
    <property type="match status" value="1"/>
</dbReference>
<dbReference type="EMBL" id="CP059567">
    <property type="protein sequence ID" value="QMT39816.1"/>
    <property type="molecule type" value="Genomic_DNA"/>
</dbReference>
<reference evidence="7 8" key="1">
    <citation type="submission" date="2020-07" db="EMBL/GenBank/DDBJ databases">
        <title>Genomic diversity of species in the Neisseriaceae family.</title>
        <authorList>
            <person name="Vincent A.T."/>
            <person name="Bernet E."/>
            <person name="Veyrier F.J."/>
        </authorList>
    </citation>
    <scope>NUCLEOTIDE SEQUENCE [LARGE SCALE GENOMIC DNA]</scope>
    <source>
        <strain evidence="7 8">DSM 22244</strain>
    </source>
</reference>
<feature type="binding site" evidence="3">
    <location>
        <position position="176"/>
    </location>
    <ligand>
        <name>Cu cation</name>
        <dbReference type="ChEBI" id="CHEBI:23378"/>
    </ligand>
</feature>
<dbReference type="Proteomes" id="UP000514752">
    <property type="component" value="Chromosome"/>
</dbReference>
<dbReference type="GO" id="GO:0046872">
    <property type="term" value="F:metal ion binding"/>
    <property type="evidence" value="ECO:0007669"/>
    <property type="project" value="UniProtKB-KW"/>
</dbReference>
<keyword evidence="5" id="KW-0732">Signal</keyword>
<gene>
    <name evidence="7" type="ORF">H3L94_08030</name>
</gene>
<evidence type="ECO:0000256" key="5">
    <source>
        <dbReference type="SAM" id="SignalP"/>
    </source>
</evidence>